<evidence type="ECO:0000256" key="2">
    <source>
        <dbReference type="ARBA" id="ARBA00009223"/>
    </source>
</evidence>
<feature type="compositionally biased region" description="Basic and acidic residues" evidence="4">
    <location>
        <begin position="30"/>
        <end position="68"/>
    </location>
</feature>
<evidence type="ECO:0000256" key="4">
    <source>
        <dbReference type="SAM" id="MobiDB-lite"/>
    </source>
</evidence>
<feature type="compositionally biased region" description="Acidic residues" evidence="4">
    <location>
        <begin position="195"/>
        <end position="239"/>
    </location>
</feature>
<comment type="subcellular location">
    <subcellularLocation>
        <location evidence="1">Nucleus</location>
        <location evidence="1">Nucleolus</location>
    </subcellularLocation>
</comment>
<protein>
    <recommendedName>
        <fullName evidence="9">Digestive organ expansion factor homolog</fullName>
    </recommendedName>
</protein>
<evidence type="ECO:0000259" key="6">
    <source>
        <dbReference type="Pfam" id="PF22916"/>
    </source>
</evidence>
<evidence type="ECO:0008006" key="9">
    <source>
        <dbReference type="Google" id="ProtNLM"/>
    </source>
</evidence>
<dbReference type="PANTHER" id="PTHR12933">
    <property type="entry name" value="ORF PROTEIN-RELATED"/>
    <property type="match status" value="1"/>
</dbReference>
<evidence type="ECO:0000313" key="8">
    <source>
        <dbReference type="Proteomes" id="UP001286313"/>
    </source>
</evidence>
<dbReference type="Proteomes" id="UP001286313">
    <property type="component" value="Unassembled WGS sequence"/>
</dbReference>
<feature type="region of interest" description="Disordered" evidence="4">
    <location>
        <begin position="1"/>
        <end position="251"/>
    </location>
</feature>
<dbReference type="Pfam" id="PF22916">
    <property type="entry name" value="UTP25_NTPase-like"/>
    <property type="match status" value="1"/>
</dbReference>
<feature type="compositionally biased region" description="Basic residues" evidence="4">
    <location>
        <begin position="1"/>
        <end position="21"/>
    </location>
</feature>
<reference evidence="7" key="1">
    <citation type="submission" date="2023-10" db="EMBL/GenBank/DDBJ databases">
        <title>Genome assemblies of two species of porcelain crab, Petrolisthes cinctipes and Petrolisthes manimaculis (Anomura: Porcellanidae).</title>
        <authorList>
            <person name="Angst P."/>
        </authorList>
    </citation>
    <scope>NUCLEOTIDE SEQUENCE</scope>
    <source>
        <strain evidence="7">PB745_01</strain>
        <tissue evidence="7">Gill</tissue>
    </source>
</reference>
<dbReference type="GO" id="GO:0034511">
    <property type="term" value="F:U3 snoRNA binding"/>
    <property type="evidence" value="ECO:0007669"/>
    <property type="project" value="InterPro"/>
</dbReference>
<evidence type="ECO:0000259" key="5">
    <source>
        <dbReference type="Pfam" id="PF06862"/>
    </source>
</evidence>
<gene>
    <name evidence="7" type="ORF">Pcinc_027482</name>
</gene>
<evidence type="ECO:0000313" key="7">
    <source>
        <dbReference type="EMBL" id="KAK3867024.1"/>
    </source>
</evidence>
<feature type="domain" description="UTP25 NTP hydrolase-like" evidence="6">
    <location>
        <begin position="369"/>
        <end position="641"/>
    </location>
</feature>
<comment type="caution">
    <text evidence="7">The sequence shown here is derived from an EMBL/GenBank/DDBJ whole genome shotgun (WGS) entry which is preliminary data.</text>
</comment>
<dbReference type="InterPro" id="IPR053939">
    <property type="entry name" value="UTP25_C"/>
</dbReference>
<dbReference type="InterPro" id="IPR053940">
    <property type="entry name" value="UTP25_NTPase-like"/>
</dbReference>
<keyword evidence="8" id="KW-1185">Reference proteome</keyword>
<dbReference type="Pfam" id="PF06862">
    <property type="entry name" value="Utp25_C"/>
    <property type="match status" value="1"/>
</dbReference>
<dbReference type="GO" id="GO:0032040">
    <property type="term" value="C:small-subunit processome"/>
    <property type="evidence" value="ECO:0007669"/>
    <property type="project" value="TreeGrafter"/>
</dbReference>
<name>A0AAE1K8J9_PETCI</name>
<evidence type="ECO:0000256" key="3">
    <source>
        <dbReference type="ARBA" id="ARBA00023242"/>
    </source>
</evidence>
<sequence>MARGRGGRRGGGHRGFGRGHRYASTNNRPKNNDFAKRKQYEEFGEAHPIEEKEARIKRMKVEDTRQEDVDSDEDVESEKSDASVSEDEQGDTDVVSKLLATFDTQVVNGKAVDSDEDDDDDDEEDDEDDDDDKEDDSDNNEGDDGEEENEEVEEEENEIDEDDVPLLDDSSDEVDSEDESDGEEEEEVENAKEGIDDDEEDGDNTNETVDEVAESSEDEMDEGGESEEDKDANDEDDDKDVSPSGKEDPFVQHYERNLDEAMAEQVKDSEKWTSSFQKWPTLGRMRVSIPKVEKKPSKLLLLQDEEEDAPLPTIGVIPQPPEKEYNLDDYHVREVLQKNLPLANVSGDSTCPTSLTKRQKELFSVLSSYNDLYYPEATHSHWEEVQKVYAVHILNHVLKTRKRVSNHNGKWTKAQADKKRTSELIFRDQGYTRPTVLVLLPFKHSAYRLVETLVTLMFGDQTPNAVNLKRFQSDYGPKNKNKTESQTGKLARPDDFQAIFEGDSNEDFKIGLKITNSSMKLYAEFYQSDILLASPLALRYIMSTSFSIDAESDFLSSLEILVLDQADIFLMQNWEHVLVLGEGVNQVPRNLQKLGTDLSRVRLWALNGHMPLYRQTIMFGSILADHNRAFVSKCRNFAGRIEVLNMVENGIAGEVVVPAEMVITRIPGTRDPDSRFRHFTQEILPRLRSGPPQPGTMVYVPDYCDYVRLLRYLKEDRGISVATINEYMIGEQGKVAKSRSLFYDQRRHLMLFTERFHFYRRYRIKGVRHVIFYDLPTYPHFFSEICNLMGEGNQNPKLKRGVNLKNSTVSLLVQRSDLTKLVGILGSSHAAQIIRATKPVHICTLGQ</sequence>
<comment type="similarity">
    <text evidence="2">Belongs to the UTP25 family.</text>
</comment>
<accession>A0AAE1K8J9</accession>
<organism evidence="7 8">
    <name type="scientific">Petrolisthes cinctipes</name>
    <name type="common">Flat porcelain crab</name>
    <dbReference type="NCBI Taxonomy" id="88211"/>
    <lineage>
        <taxon>Eukaryota</taxon>
        <taxon>Metazoa</taxon>
        <taxon>Ecdysozoa</taxon>
        <taxon>Arthropoda</taxon>
        <taxon>Crustacea</taxon>
        <taxon>Multicrustacea</taxon>
        <taxon>Malacostraca</taxon>
        <taxon>Eumalacostraca</taxon>
        <taxon>Eucarida</taxon>
        <taxon>Decapoda</taxon>
        <taxon>Pleocyemata</taxon>
        <taxon>Anomura</taxon>
        <taxon>Galatheoidea</taxon>
        <taxon>Porcellanidae</taxon>
        <taxon>Petrolisthes</taxon>
    </lineage>
</organism>
<feature type="domain" description="UTP25 C-terminal" evidence="5">
    <location>
        <begin position="670"/>
        <end position="841"/>
    </location>
</feature>
<dbReference type="InterPro" id="IPR010678">
    <property type="entry name" value="UTP25"/>
</dbReference>
<dbReference type="GO" id="GO:0000462">
    <property type="term" value="P:maturation of SSU-rRNA from tricistronic rRNA transcript (SSU-rRNA, 5.8S rRNA, LSU-rRNA)"/>
    <property type="evidence" value="ECO:0007669"/>
    <property type="project" value="TreeGrafter"/>
</dbReference>
<dbReference type="AlphaFoldDB" id="A0AAE1K8J9"/>
<dbReference type="EMBL" id="JAWQEG010003292">
    <property type="protein sequence ID" value="KAK3867024.1"/>
    <property type="molecule type" value="Genomic_DNA"/>
</dbReference>
<dbReference type="PANTHER" id="PTHR12933:SF0">
    <property type="entry name" value="U3 SMALL NUCLEOLAR RNA-ASSOCIATED PROTEIN 25 HOMOLOG"/>
    <property type="match status" value="1"/>
</dbReference>
<proteinExistence type="inferred from homology"/>
<evidence type="ECO:0000256" key="1">
    <source>
        <dbReference type="ARBA" id="ARBA00004604"/>
    </source>
</evidence>
<dbReference type="GO" id="GO:0019843">
    <property type="term" value="F:rRNA binding"/>
    <property type="evidence" value="ECO:0007669"/>
    <property type="project" value="TreeGrafter"/>
</dbReference>
<keyword evidence="3" id="KW-0539">Nucleus</keyword>
<feature type="compositionally biased region" description="Acidic residues" evidence="4">
    <location>
        <begin position="114"/>
        <end position="188"/>
    </location>
</feature>